<dbReference type="EMBL" id="OU015569">
    <property type="protein sequence ID" value="CAG5098269.1"/>
    <property type="molecule type" value="Genomic_DNA"/>
</dbReference>
<dbReference type="SUPFAM" id="SSF57610">
    <property type="entry name" value="Thyroglobulin type-1 domain"/>
    <property type="match status" value="1"/>
</dbReference>
<dbReference type="InterPro" id="IPR003582">
    <property type="entry name" value="ShKT_dom"/>
</dbReference>
<gene>
    <name evidence="5" type="ORF">OKIOD_LOCUS7072</name>
</gene>
<protein>
    <submittedName>
        <fullName evidence="5">Oidioi.mRNA.OKI2018_I69.XSR.g15514.t1.cds</fullName>
    </submittedName>
</protein>
<dbReference type="InterPro" id="IPR035914">
    <property type="entry name" value="Sperma_CUB_dom_sf"/>
</dbReference>
<organism evidence="5 6">
    <name type="scientific">Oikopleura dioica</name>
    <name type="common">Tunicate</name>
    <dbReference type="NCBI Taxonomy" id="34765"/>
    <lineage>
        <taxon>Eukaryota</taxon>
        <taxon>Metazoa</taxon>
        <taxon>Chordata</taxon>
        <taxon>Tunicata</taxon>
        <taxon>Appendicularia</taxon>
        <taxon>Copelata</taxon>
        <taxon>Oikopleuridae</taxon>
        <taxon>Oikopleura</taxon>
    </lineage>
</organism>
<evidence type="ECO:0000256" key="2">
    <source>
        <dbReference type="PROSITE-ProRule" id="PRU01005"/>
    </source>
</evidence>
<feature type="disulfide bond" evidence="2">
    <location>
        <begin position="109"/>
        <end position="122"/>
    </location>
</feature>
<dbReference type="PANTHER" id="PTHR21724">
    <property type="entry name" value="SHKT DOMAIN-CONTAINING PROTEIN"/>
    <property type="match status" value="1"/>
</dbReference>
<evidence type="ECO:0000313" key="6">
    <source>
        <dbReference type="Proteomes" id="UP001158576"/>
    </source>
</evidence>
<evidence type="ECO:0000256" key="1">
    <source>
        <dbReference type="ARBA" id="ARBA00023157"/>
    </source>
</evidence>
<dbReference type="SUPFAM" id="SSF49854">
    <property type="entry name" value="Spermadhesin, CUB domain"/>
    <property type="match status" value="1"/>
</dbReference>
<feature type="disulfide bond" evidence="2">
    <location>
        <begin position="158"/>
        <end position="171"/>
    </location>
</feature>
<dbReference type="InterPro" id="IPR036857">
    <property type="entry name" value="Thyroglobulin_1_sf"/>
</dbReference>
<proteinExistence type="predicted"/>
<dbReference type="Proteomes" id="UP001158576">
    <property type="component" value="Chromosome XSR"/>
</dbReference>
<dbReference type="PROSITE" id="PS51162">
    <property type="entry name" value="THYROGLOBULIN_1_2"/>
    <property type="match status" value="1"/>
</dbReference>
<dbReference type="PANTHER" id="PTHR21724:SF109">
    <property type="entry name" value="SHKT DOMAIN-CONTAINING PROTEIN"/>
    <property type="match status" value="1"/>
</dbReference>
<dbReference type="Gene3D" id="2.60.120.290">
    <property type="entry name" value="Spermadhesin, CUB domain"/>
    <property type="match status" value="1"/>
</dbReference>
<feature type="domain" description="ShKT" evidence="4">
    <location>
        <begin position="95"/>
        <end position="125"/>
    </location>
</feature>
<evidence type="ECO:0000313" key="5">
    <source>
        <dbReference type="EMBL" id="CAG5098269.1"/>
    </source>
</evidence>
<dbReference type="CDD" id="cd00191">
    <property type="entry name" value="TY"/>
    <property type="match status" value="1"/>
</dbReference>
<dbReference type="SMART" id="SM00211">
    <property type="entry name" value="TY"/>
    <property type="match status" value="1"/>
</dbReference>
<evidence type="ECO:0000259" key="3">
    <source>
        <dbReference type="PROSITE" id="PS51162"/>
    </source>
</evidence>
<comment type="caution">
    <text evidence="2">Lacks conserved residue(s) required for the propagation of feature annotation.</text>
</comment>
<dbReference type="PROSITE" id="PS51670">
    <property type="entry name" value="SHKT"/>
    <property type="match status" value="3"/>
</dbReference>
<dbReference type="InterPro" id="IPR000716">
    <property type="entry name" value="Thyroglobulin_1"/>
</dbReference>
<feature type="domain" description="ShKT" evidence="4">
    <location>
        <begin position="144"/>
        <end position="174"/>
    </location>
</feature>
<accession>A0ABN7SI82</accession>
<keyword evidence="6" id="KW-1185">Reference proteome</keyword>
<feature type="disulfide bond" evidence="2">
    <location>
        <begin position="447"/>
        <end position="460"/>
    </location>
</feature>
<reference evidence="5 6" key="1">
    <citation type="submission" date="2021-04" db="EMBL/GenBank/DDBJ databases">
        <authorList>
            <person name="Bliznina A."/>
        </authorList>
    </citation>
    <scope>NUCLEOTIDE SEQUENCE [LARGE SCALE GENOMIC DNA]</scope>
</reference>
<evidence type="ECO:0000259" key="4">
    <source>
        <dbReference type="PROSITE" id="PS51670"/>
    </source>
</evidence>
<keyword evidence="1 2" id="KW-1015">Disulfide bond</keyword>
<dbReference type="SMART" id="SM00254">
    <property type="entry name" value="ShKT"/>
    <property type="match status" value="9"/>
</dbReference>
<dbReference type="Pfam" id="PF01549">
    <property type="entry name" value="ShK"/>
    <property type="match status" value="6"/>
</dbReference>
<feature type="domain" description="ShKT" evidence="4">
    <location>
        <begin position="434"/>
        <end position="463"/>
    </location>
</feature>
<dbReference type="Gene3D" id="4.10.800.10">
    <property type="entry name" value="Thyroglobulin type-1"/>
    <property type="match status" value="1"/>
</dbReference>
<feature type="domain" description="Thyroglobulin type-1" evidence="3">
    <location>
        <begin position="1"/>
        <end position="51"/>
    </location>
</feature>
<name>A0ABN7SI82_OIKDI</name>
<sequence length="638" mass="70016">MSQPAGAPSIHCKDDGSFAEMQCDFRTCWCVTEEGMEIPLSRKNHPQFPSCRKFKGATNTLELACQDDPICGSIDLSDGPACMLRKPKARFESSCFDISSVCDQWLDSCELSAVSSLCAKSCKLCGQEELSDTSNEIEVEMAKCKDSVARCPDWKNDCHSEFTQKLCPSTCGLCLDEDSKSTDIIEDQLSTSPMVCKDIYDFCPQIGFMCDEATTRAMCSKTCSVCGDSASTQNGDASLNCLDWQNFCYMPFVRNNCGATCANWEENYSGDDEAASEGSGNGSGDFEFESSGEIEVAPMKEDLPLSCQGFSLPVSLEEKSILFNGPSSEELCKWSINRPDENQLVMLTVEIMDIRTVNDCSYFVDVYDQGQPVVRLCGSGSHQIVVGTQFDVNVMSYEGFGVEMRFDLISTGAFAIIQEVNKYTTADARAIEECKDAQFCASLKSRCNNDFVSRSCPKTCNKCAQIDYPTSSCSDKLGSLACNEIKEACNSDWSVVNLCRDTCGQCQKETRNVISVEFFDKSDAQCEDEPGCNEIEENRCTALFTAAKMRKSCPVKCGHCKLESSVMECVDRINEDICLEISDGCNQAHVAASCARTCQTCPVSSDRCFDSSELCVSWKSSCSSPFVSALCKQTCESC</sequence>
<dbReference type="Pfam" id="PF00086">
    <property type="entry name" value="Thyroglobulin_1"/>
    <property type="match status" value="1"/>
</dbReference>